<gene>
    <name evidence="1" type="ORF">A8806_102319</name>
</gene>
<keyword evidence="2" id="KW-1185">Reference proteome</keyword>
<dbReference type="EMBL" id="QGDL01000002">
    <property type="protein sequence ID" value="PWJ31462.1"/>
    <property type="molecule type" value="Genomic_DNA"/>
</dbReference>
<evidence type="ECO:0000313" key="1">
    <source>
        <dbReference type="EMBL" id="PWJ31462.1"/>
    </source>
</evidence>
<dbReference type="Proteomes" id="UP000245845">
    <property type="component" value="Unassembled WGS sequence"/>
</dbReference>
<dbReference type="AlphaFoldDB" id="A0A2Y9B9W2"/>
<sequence length="78" mass="8852">MNLNQIAMLQKFKSSIDQFRSNHPKFPMFVQAVAQDALVEGTIIEIAVTSPGGKHYSSNIKLKEEDIELMKMIQQMNV</sequence>
<comment type="caution">
    <text evidence="1">The sequence shown here is derived from an EMBL/GenBank/DDBJ whole genome shotgun (WGS) entry which is preliminary data.</text>
</comment>
<protein>
    <submittedName>
        <fullName evidence="1">Uncharacterized protein</fullName>
    </submittedName>
</protein>
<name>A0A2Y9B9W2_9FIRM</name>
<accession>A0A2Y9B9W2</accession>
<dbReference type="RefSeq" id="WP_109730160.1">
    <property type="nucleotide sequence ID" value="NZ_BAAACK010000006.1"/>
</dbReference>
<reference evidence="1 2" key="1">
    <citation type="submission" date="2018-05" db="EMBL/GenBank/DDBJ databases">
        <title>The Hungate 1000. A catalogue of reference genomes from the rumen microbiome.</title>
        <authorList>
            <person name="Kelly W."/>
        </authorList>
    </citation>
    <scope>NUCLEOTIDE SEQUENCE [LARGE SCALE GENOMIC DNA]</scope>
    <source>
        <strain evidence="1 2">NLAE-zl-C242</strain>
    </source>
</reference>
<dbReference type="OrthoDB" id="1766780at2"/>
<evidence type="ECO:0000313" key="2">
    <source>
        <dbReference type="Proteomes" id="UP000245845"/>
    </source>
</evidence>
<proteinExistence type="predicted"/>
<organism evidence="1 2">
    <name type="scientific">Faecalicatena orotica</name>
    <dbReference type="NCBI Taxonomy" id="1544"/>
    <lineage>
        <taxon>Bacteria</taxon>
        <taxon>Bacillati</taxon>
        <taxon>Bacillota</taxon>
        <taxon>Clostridia</taxon>
        <taxon>Lachnospirales</taxon>
        <taxon>Lachnospiraceae</taxon>
        <taxon>Faecalicatena</taxon>
    </lineage>
</organism>